<dbReference type="PROSITE" id="PS51257">
    <property type="entry name" value="PROKAR_LIPOPROTEIN"/>
    <property type="match status" value="1"/>
</dbReference>
<evidence type="ECO:0008006" key="3">
    <source>
        <dbReference type="Google" id="ProtNLM"/>
    </source>
</evidence>
<name>A0ABS1N7T2_9ACTN</name>
<gene>
    <name evidence="1" type="ORF">JK363_05560</name>
</gene>
<evidence type="ECO:0000313" key="1">
    <source>
        <dbReference type="EMBL" id="MBL1096139.1"/>
    </source>
</evidence>
<organism evidence="1 2">
    <name type="scientific">Streptomyces coffeae</name>
    <dbReference type="NCBI Taxonomy" id="621382"/>
    <lineage>
        <taxon>Bacteria</taxon>
        <taxon>Bacillati</taxon>
        <taxon>Actinomycetota</taxon>
        <taxon>Actinomycetes</taxon>
        <taxon>Kitasatosporales</taxon>
        <taxon>Streptomycetaceae</taxon>
        <taxon>Streptomyces</taxon>
    </lineage>
</organism>
<reference evidence="1 2" key="1">
    <citation type="submission" date="2021-01" db="EMBL/GenBank/DDBJ databases">
        <title>WGS of actinomycetes isolated from Thailand.</title>
        <authorList>
            <person name="Thawai C."/>
        </authorList>
    </citation>
    <scope>NUCLEOTIDE SEQUENCE [LARGE SCALE GENOMIC DNA]</scope>
    <source>
        <strain evidence="1 2">CA1R205</strain>
    </source>
</reference>
<sequence>MKEMRPFLLATGLAVTAALLTGCSDDSEEKHKVTYAATGSQPFEVEYDKPGTQNFEDSVKKEFDPKELGPAHGKWTKTVEVTELDGLSLTVSGESTVTCTISVDGKVKQKATSKGAGDTVWCNADGSGINK</sequence>
<accession>A0ABS1N7T2</accession>
<keyword evidence="2" id="KW-1185">Reference proteome</keyword>
<proteinExistence type="predicted"/>
<evidence type="ECO:0000313" key="2">
    <source>
        <dbReference type="Proteomes" id="UP000634229"/>
    </source>
</evidence>
<dbReference type="Gene3D" id="2.60.40.2880">
    <property type="entry name" value="MmpS1-5, C-terminal soluble domain"/>
    <property type="match status" value="1"/>
</dbReference>
<dbReference type="InterPro" id="IPR038468">
    <property type="entry name" value="MmpS_C"/>
</dbReference>
<comment type="caution">
    <text evidence="1">The sequence shown here is derived from an EMBL/GenBank/DDBJ whole genome shotgun (WGS) entry which is preliminary data.</text>
</comment>
<protein>
    <recommendedName>
        <fullName evidence="3">MmpS family membrane protein</fullName>
    </recommendedName>
</protein>
<dbReference type="RefSeq" id="WP_201872016.1">
    <property type="nucleotide sequence ID" value="NZ_JAERRF010000003.1"/>
</dbReference>
<dbReference type="EMBL" id="JAERRF010000003">
    <property type="protein sequence ID" value="MBL1096139.1"/>
    <property type="molecule type" value="Genomic_DNA"/>
</dbReference>
<dbReference type="Proteomes" id="UP000634229">
    <property type="component" value="Unassembled WGS sequence"/>
</dbReference>